<evidence type="ECO:0000313" key="2">
    <source>
        <dbReference type="EMBL" id="OUZ40000.1"/>
    </source>
</evidence>
<evidence type="ECO:0000256" key="1">
    <source>
        <dbReference type="SAM" id="MobiDB-lite"/>
    </source>
</evidence>
<comment type="caution">
    <text evidence="2">The sequence shown here is derived from an EMBL/GenBank/DDBJ whole genome shotgun (WGS) entry which is preliminary data.</text>
</comment>
<reference evidence="2 3" key="1">
    <citation type="journal article" date="2017" name="Int. J. Syst. Evol. Microbiol.">
        <title>Solibacillus kalamii sp. nov., isolated from a high-efficiency particulate arrestance filter system used in the International Space Station.</title>
        <authorList>
            <person name="Checinska Sielaff A."/>
            <person name="Kumar R.M."/>
            <person name="Pal D."/>
            <person name="Mayilraj S."/>
            <person name="Venkateswaran K."/>
        </authorList>
    </citation>
    <scope>NUCLEOTIDE SEQUENCE [LARGE SCALE GENOMIC DNA]</scope>
    <source>
        <strain evidence="2 3">ISSFR-015</strain>
    </source>
</reference>
<gene>
    <name evidence="2" type="ORF">CBM15_05670</name>
</gene>
<dbReference type="Proteomes" id="UP000196594">
    <property type="component" value="Unassembled WGS sequence"/>
</dbReference>
<name>A0ABX3ZKU6_9BACL</name>
<feature type="compositionally biased region" description="Low complexity" evidence="1">
    <location>
        <begin position="25"/>
        <end position="36"/>
    </location>
</feature>
<evidence type="ECO:0000313" key="3">
    <source>
        <dbReference type="Proteomes" id="UP000196594"/>
    </source>
</evidence>
<sequence length="60" mass="6750">MSEQNEKKKLSLQELVKQQLEAKKNNAAGNKGNLKGDTSTKKMKSQQTKKTSNTRRKMGV</sequence>
<protein>
    <submittedName>
        <fullName evidence="2">Uncharacterized protein</fullName>
    </submittedName>
</protein>
<accession>A0ABX3ZKU6</accession>
<organism evidence="2 3">
    <name type="scientific">Solibacillus kalamii</name>
    <dbReference type="NCBI Taxonomy" id="1748298"/>
    <lineage>
        <taxon>Bacteria</taxon>
        <taxon>Bacillati</taxon>
        <taxon>Bacillota</taxon>
        <taxon>Bacilli</taxon>
        <taxon>Bacillales</taxon>
        <taxon>Caryophanaceae</taxon>
        <taxon>Solibacillus</taxon>
    </lineage>
</organism>
<dbReference type="RefSeq" id="WP_008404313.1">
    <property type="nucleotide sequence ID" value="NZ_JAFBEY010000001.1"/>
</dbReference>
<dbReference type="EMBL" id="NHNT01000002">
    <property type="protein sequence ID" value="OUZ40000.1"/>
    <property type="molecule type" value="Genomic_DNA"/>
</dbReference>
<proteinExistence type="predicted"/>
<feature type="region of interest" description="Disordered" evidence="1">
    <location>
        <begin position="21"/>
        <end position="60"/>
    </location>
</feature>
<keyword evidence="3" id="KW-1185">Reference proteome</keyword>